<dbReference type="InterPro" id="IPR008173">
    <property type="entry name" value="Adenylyl_cyclase_CyaB"/>
</dbReference>
<evidence type="ECO:0000259" key="1">
    <source>
        <dbReference type="PROSITE" id="PS51707"/>
    </source>
</evidence>
<comment type="caution">
    <text evidence="2">The sequence shown here is derived from an EMBL/GenBank/DDBJ whole genome shotgun (WGS) entry which is preliminary data.</text>
</comment>
<dbReference type="Pfam" id="PF01928">
    <property type="entry name" value="CYTH"/>
    <property type="match status" value="1"/>
</dbReference>
<accession>A0ABR9HL98</accession>
<dbReference type="EC" id="4.6.1.1" evidence="2"/>
<evidence type="ECO:0000313" key="3">
    <source>
        <dbReference type="Proteomes" id="UP000598217"/>
    </source>
</evidence>
<dbReference type="InterPro" id="IPR023577">
    <property type="entry name" value="CYTH_domain"/>
</dbReference>
<feature type="domain" description="CYTH" evidence="1">
    <location>
        <begin position="11"/>
        <end position="185"/>
    </location>
</feature>
<dbReference type="PANTHER" id="PTHR21028:SF2">
    <property type="entry name" value="CYTH DOMAIN-CONTAINING PROTEIN"/>
    <property type="match status" value="1"/>
</dbReference>
<proteinExistence type="predicted"/>
<dbReference type="Gene3D" id="2.40.320.10">
    <property type="entry name" value="Hypothetical Protein Pfu-838710-001"/>
    <property type="match status" value="1"/>
</dbReference>
<sequence length="190" mass="20832">MITVRRWGRLVREIEAKYRTGDLEALLAALKSAGVTVADPVFQDDQAYAPAGWEPGYGKVGHTFARLRTEDNTHVLTTKTPLGNAMECIEYETVVADREQTHGALLALGYEPFVRIVKDRRSGAVGSVGVCVDVVEGAGTFLELELVVDDDRDGRAAQEELDAWARGLDVELERTTETYDALVRPGATPR</sequence>
<dbReference type="EMBL" id="JADBDY010000001">
    <property type="protein sequence ID" value="MBE1459822.1"/>
    <property type="molecule type" value="Genomic_DNA"/>
</dbReference>
<dbReference type="PROSITE" id="PS51707">
    <property type="entry name" value="CYTH"/>
    <property type="match status" value="1"/>
</dbReference>
<protein>
    <submittedName>
        <fullName evidence="2">Adenylate cyclase class 2</fullName>
        <ecNumber evidence="2">4.6.1.1</ecNumber>
    </submittedName>
</protein>
<reference evidence="2 3" key="1">
    <citation type="submission" date="2020-10" db="EMBL/GenBank/DDBJ databases">
        <title>Sequencing the genomes of 1000 actinobacteria strains.</title>
        <authorList>
            <person name="Klenk H.-P."/>
        </authorList>
    </citation>
    <scope>NUCLEOTIDE SEQUENCE [LARGE SCALE GENOMIC DNA]</scope>
    <source>
        <strain evidence="2 3">DSM 45157</strain>
    </source>
</reference>
<evidence type="ECO:0000313" key="2">
    <source>
        <dbReference type="EMBL" id="MBE1459822.1"/>
    </source>
</evidence>
<keyword evidence="3" id="KW-1185">Reference proteome</keyword>
<dbReference type="SUPFAM" id="SSF55154">
    <property type="entry name" value="CYTH-like phosphatases"/>
    <property type="match status" value="1"/>
</dbReference>
<dbReference type="InterPro" id="IPR033469">
    <property type="entry name" value="CYTH-like_dom_sf"/>
</dbReference>
<dbReference type="CDD" id="cd07890">
    <property type="entry name" value="CYTH-like_AC_IV-like"/>
    <property type="match status" value="1"/>
</dbReference>
<dbReference type="GO" id="GO:0004016">
    <property type="term" value="F:adenylate cyclase activity"/>
    <property type="evidence" value="ECO:0007669"/>
    <property type="project" value="UniProtKB-EC"/>
</dbReference>
<organism evidence="2 3">
    <name type="scientific">Nocardiopsis terrae</name>
    <dbReference type="NCBI Taxonomy" id="372655"/>
    <lineage>
        <taxon>Bacteria</taxon>
        <taxon>Bacillati</taxon>
        <taxon>Actinomycetota</taxon>
        <taxon>Actinomycetes</taxon>
        <taxon>Streptosporangiales</taxon>
        <taxon>Nocardiopsidaceae</taxon>
        <taxon>Nocardiopsis</taxon>
    </lineage>
</organism>
<dbReference type="PANTHER" id="PTHR21028">
    <property type="entry name" value="SI:CH211-156B7.4"/>
    <property type="match status" value="1"/>
</dbReference>
<keyword evidence="2" id="KW-0456">Lyase</keyword>
<dbReference type="Proteomes" id="UP000598217">
    <property type="component" value="Unassembled WGS sequence"/>
</dbReference>
<name>A0ABR9HL98_9ACTN</name>
<gene>
    <name evidence="2" type="ORF">H4W79_004036</name>
</gene>